<dbReference type="Gene3D" id="1.10.1060.10">
    <property type="entry name" value="Alpha-helical ferredoxin"/>
    <property type="match status" value="1"/>
</dbReference>
<dbReference type="Gene3D" id="3.50.50.60">
    <property type="entry name" value="FAD/NAD(P)-binding domain"/>
    <property type="match status" value="2"/>
</dbReference>
<dbReference type="InterPro" id="IPR006004">
    <property type="entry name" value="SudA-like"/>
</dbReference>
<dbReference type="OrthoDB" id="9803192at2"/>
<dbReference type="InterPro" id="IPR017896">
    <property type="entry name" value="4Fe4S_Fe-S-bd"/>
</dbReference>
<dbReference type="AlphaFoldDB" id="A0A2T5RK26"/>
<dbReference type="PRINTS" id="PR00368">
    <property type="entry name" value="FADPNR"/>
</dbReference>
<dbReference type="GO" id="GO:0016491">
    <property type="term" value="F:oxidoreductase activity"/>
    <property type="evidence" value="ECO:0007669"/>
    <property type="project" value="InterPro"/>
</dbReference>
<dbReference type="Proteomes" id="UP000244089">
    <property type="component" value="Unassembled WGS sequence"/>
</dbReference>
<protein>
    <submittedName>
        <fullName evidence="2">Sulfide dehydrogenase (Flavoprotein) subunit SudA</fullName>
    </submittedName>
</protein>
<dbReference type="InterPro" id="IPR023753">
    <property type="entry name" value="FAD/NAD-binding_dom"/>
</dbReference>
<reference evidence="2 3" key="1">
    <citation type="submission" date="2018-04" db="EMBL/GenBank/DDBJ databases">
        <title>Subsurface microbial communities from deep shales in Ohio and West Virginia, USA.</title>
        <authorList>
            <person name="Wrighton K."/>
        </authorList>
    </citation>
    <scope>NUCLEOTIDE SEQUENCE [LARGE SCALE GENOMIC DNA]</scope>
    <source>
        <strain evidence="2 3">WC1</strain>
    </source>
</reference>
<dbReference type="SUPFAM" id="SSF46548">
    <property type="entry name" value="alpha-helical ferredoxin"/>
    <property type="match status" value="1"/>
</dbReference>
<dbReference type="PRINTS" id="PR00411">
    <property type="entry name" value="PNDRDTASEI"/>
</dbReference>
<dbReference type="InterPro" id="IPR036188">
    <property type="entry name" value="FAD/NAD-bd_sf"/>
</dbReference>
<sequence>MALQKKKTPMKEQAPEERIKNFNEVPFGYSDDEAVVEAERCLQCKHQPCVEGCPVHVPIPQFIQAVIDGDVEEAGQILKSKNNLPAVCGRVCPQEEQCENVCVMGIKNEPVAIGRLERYVADYNMERGSDKSSAAELEKMKVPELEGRKAAVIGAGPAGLTAAADLAKYGLDVTIFEALHETGGVLRYGIPEFRLPKKIVDQEVEAIKELGVDIQLNVVVGKSITVDELFAKGYESVFIGVGAGLPRFLNIPGENLNGVYSANEFLTRVNLMKAFKYPEYKTPVVVGDKVAVVGAGNVAMDAARTAKRLGAEDVYIVYRRAEEQMPARSEEIHHAQEEGIEFKLLNNPVAIHGEDGRVARMECQQMKLGEKDDSGRRRPIPIEGSNWMLDLDTVIIAIGQNPNPLLTSNTKDLKTKSWGGIEVNDDQQTSREGVYAGGDVVTGAATVIKAMGAGKTAAENIKNYLLEKSKK</sequence>
<feature type="domain" description="4Fe-4S ferredoxin-type" evidence="1">
    <location>
        <begin position="32"/>
        <end position="63"/>
    </location>
</feature>
<dbReference type="NCBIfam" id="TIGR01316">
    <property type="entry name" value="gltA"/>
    <property type="match status" value="1"/>
</dbReference>
<accession>A0A2T5RK26</accession>
<dbReference type="PANTHER" id="PTHR42783">
    <property type="entry name" value="GLUTAMATE SYNTHASE [NADPH] SMALL CHAIN"/>
    <property type="match status" value="1"/>
</dbReference>
<organism evidence="2 3">
    <name type="scientific">Halanaerobium saccharolyticum</name>
    <dbReference type="NCBI Taxonomy" id="43595"/>
    <lineage>
        <taxon>Bacteria</taxon>
        <taxon>Bacillati</taxon>
        <taxon>Bacillota</taxon>
        <taxon>Clostridia</taxon>
        <taxon>Halanaerobiales</taxon>
        <taxon>Halanaerobiaceae</taxon>
        <taxon>Halanaerobium</taxon>
    </lineage>
</organism>
<dbReference type="InterPro" id="IPR028261">
    <property type="entry name" value="DPD_II"/>
</dbReference>
<gene>
    <name evidence="2" type="ORF">C8C76_11269</name>
</gene>
<proteinExistence type="predicted"/>
<name>A0A2T5RK26_9FIRM</name>
<dbReference type="PANTHER" id="PTHR42783:SF3">
    <property type="entry name" value="GLUTAMATE SYNTHASE [NADPH] SMALL CHAIN-RELATED"/>
    <property type="match status" value="1"/>
</dbReference>
<dbReference type="SUPFAM" id="SSF51971">
    <property type="entry name" value="Nucleotide-binding domain"/>
    <property type="match status" value="1"/>
</dbReference>
<dbReference type="Pfam" id="PF07992">
    <property type="entry name" value="Pyr_redox_2"/>
    <property type="match status" value="1"/>
</dbReference>
<dbReference type="InterPro" id="IPR009051">
    <property type="entry name" value="Helical_ferredxn"/>
</dbReference>
<dbReference type="RefSeq" id="WP_108139897.1">
    <property type="nucleotide sequence ID" value="NZ_QAXS01000012.1"/>
</dbReference>
<dbReference type="PROSITE" id="PS51379">
    <property type="entry name" value="4FE4S_FER_2"/>
    <property type="match status" value="1"/>
</dbReference>
<evidence type="ECO:0000259" key="1">
    <source>
        <dbReference type="PROSITE" id="PS51379"/>
    </source>
</evidence>
<evidence type="ECO:0000313" key="2">
    <source>
        <dbReference type="EMBL" id="PTV99133.1"/>
    </source>
</evidence>
<evidence type="ECO:0000313" key="3">
    <source>
        <dbReference type="Proteomes" id="UP000244089"/>
    </source>
</evidence>
<dbReference type="GO" id="GO:0051536">
    <property type="term" value="F:iron-sulfur cluster binding"/>
    <property type="evidence" value="ECO:0007669"/>
    <property type="project" value="InterPro"/>
</dbReference>
<dbReference type="EMBL" id="QAXS01000012">
    <property type="protein sequence ID" value="PTV99133.1"/>
    <property type="molecule type" value="Genomic_DNA"/>
</dbReference>
<dbReference type="Pfam" id="PF14691">
    <property type="entry name" value="Fer4_20"/>
    <property type="match status" value="1"/>
</dbReference>
<comment type="caution">
    <text evidence="2">The sequence shown here is derived from an EMBL/GenBank/DDBJ whole genome shotgun (WGS) entry which is preliminary data.</text>
</comment>